<dbReference type="InterPro" id="IPR022233">
    <property type="entry name" value="TRAPPC10/Trs130_C"/>
</dbReference>
<dbReference type="Proteomes" id="UP000799750">
    <property type="component" value="Unassembled WGS sequence"/>
</dbReference>
<dbReference type="Pfam" id="PF12584">
    <property type="entry name" value="TRAPPC10"/>
    <property type="match status" value="1"/>
</dbReference>
<feature type="compositionally biased region" description="Low complexity" evidence="4">
    <location>
        <begin position="185"/>
        <end position="206"/>
    </location>
</feature>
<evidence type="ECO:0000256" key="2">
    <source>
        <dbReference type="ARBA" id="ARBA00022448"/>
    </source>
</evidence>
<dbReference type="GO" id="GO:0005829">
    <property type="term" value="C:cytosol"/>
    <property type="evidence" value="ECO:0007669"/>
    <property type="project" value="GOC"/>
</dbReference>
<evidence type="ECO:0000259" key="5">
    <source>
        <dbReference type="Pfam" id="PF12584"/>
    </source>
</evidence>
<evidence type="ECO:0000256" key="4">
    <source>
        <dbReference type="SAM" id="MobiDB-lite"/>
    </source>
</evidence>
<dbReference type="PANTHER" id="PTHR13251:SF3">
    <property type="entry name" value="TRAFFICKING PROTEIN PARTICLE COMPLEX SUBUNIT 10"/>
    <property type="match status" value="1"/>
</dbReference>
<dbReference type="GO" id="GO:0034498">
    <property type="term" value="P:early endosome to Golgi transport"/>
    <property type="evidence" value="ECO:0007669"/>
    <property type="project" value="TreeGrafter"/>
</dbReference>
<feature type="region of interest" description="Disordered" evidence="4">
    <location>
        <begin position="178"/>
        <end position="206"/>
    </location>
</feature>
<comment type="subcellular location">
    <subcellularLocation>
        <location evidence="1">Golgi apparatus</location>
    </subcellularLocation>
</comment>
<dbReference type="InterPro" id="IPR056913">
    <property type="entry name" value="TRAPPC10/Trs130_N"/>
</dbReference>
<feature type="domain" description="TRAPPC10/Trs130 C-terminal" evidence="5">
    <location>
        <begin position="1362"/>
        <end position="1519"/>
    </location>
</feature>
<feature type="compositionally biased region" description="Polar residues" evidence="4">
    <location>
        <begin position="59"/>
        <end position="69"/>
    </location>
</feature>
<evidence type="ECO:0000259" key="7">
    <source>
        <dbReference type="Pfam" id="PF23274"/>
    </source>
</evidence>
<sequence length="1550" mass="171396">MESSKVTVEYHDPSGVFPLLSSQLTSRLPLRNLHWKSPSRPLRSIDSLHVDLVPSSESADASANLSQPGQAIDGDVHRPNSEHGPPGAVKSQTSSELLRGPAKERRHQIPGLRRTPYLKVYLLRCDDSETYKASSRKLLREWVRIHTPPSQSSSSASAPENHDAFEWLILHVVVPDTPAASQPRGSGAAGSNSGTTEKSGSTSRWTRGSTTIFEKIRADFNHASKSAPDRVAQVRLQKDVVPPHMLPSGSAVVSSPYSESPQEQNNAWNDVIAKFKTLILLSFNLRVGQYEEDIRDKESQRSLPGWNFCTFFILKEGLARGFESVGLVEDALMGYDELSFGLDSIIRDQANDSNQDQGGAFFQYTKDLQKQAALLQKHSENSEENGESLLLPDVFGEKPLNAVKKNYRESILSSNISVFDFRCYIFSRQLSLLLRLGNAYSARTELAAKLARPSASVAQRSVDDLSIGTKSSTVSETSEDLLSLSELCLRSLSFVTSVARVLRDDLNTGSTISSKKIPRRLVDNLVSSWTFAVAQQILDETATSSLPVSKFRGDATSGSSGKMLSYGGRAEELKANVPEPKTMIHPSRSSSLSHRRTSNADPPYAHIPPSGQVVFDHGRFEERPPPISQPTVVPMKSGIHDLAGNRARLYIVQRRILEHIGQNCGWAVGWAAFAATKHSQKDDFRDIDLDETNDEEVKQLRQGGGADEISSPTLGLCVVTLRDALSSLGDFRGFYERLSDLAVKHYMTAGQSNSAESILGDLAALKYELGDYAAAAMYFSRMAPQFAETRWNFVETTMLKMYAQCLKKLNRKDEYTRTLLDLLAKSAAKKMSIRISRKSFQSIGIPDENAQSTFSWLDDDKADTTGLFNELLTYSEQLPYDITVPMSKYFGDIAVEPYVRHYDDRDGFQLRLQVRHILEDDILIERARIHLIHVTPGQGKEMWLDLEDTMLIRKGLFKVWLDSNINTTGSFIVDKIVIQAKKIVFLHEPIAKPDTTTPLGISTPSITALKIPKKSRILCFPRMESFQAKVALSHFIHIDRARSIEIRCSSGWNEIKSAEFRLRSASAGLRLRTANAEVVSGNVVLSDTSKPGVISIEDMPKNSSATLRIPYELENILPELSIRLEIDYVTEQGQFVMVDSSVIPIELPLDVNVHDHFKGDALFSRFNIKTAGSTPLEVLNVKLDGSEVFDVQAPRKITTPLFVYPKQPVSVTYKITTKGSSGATSVRNNRGKLEGPTLGLTVDYRCLDEAVLTRAEDIFAAAVEGGPLRRLGRLLVPAFVDRLEHKILLGQFEKTALLGVISLGSFEDLAWSDYIESLPTVIRDDTRNWLKNWHDTYPSITLGPSPDSTHQPLTSRTIVITVAIPQTHVVHTASLRLIHQDQNLSHTTIISGVGKPLMAELRIKHTRRWAGSPDSLKSAARISDINDPIDFVYDLEANPDVWLVAGQRRAHFSAREGEVSTFPVMLLPLRAGNLLLPGVDIRVKQGKDGKEGKVDGVGGEENLTSETDFLSHGETVLVIPDLQSTTVGLHRLGPGAGSVLLESEGRAGEI</sequence>
<dbReference type="Pfam" id="PF23274">
    <property type="entry name" value="DUF7077"/>
    <property type="match status" value="1"/>
</dbReference>
<keyword evidence="9" id="KW-1185">Reference proteome</keyword>
<evidence type="ECO:0000256" key="3">
    <source>
        <dbReference type="ARBA" id="ARBA00023034"/>
    </source>
</evidence>
<feature type="domain" description="TRAPPC10/Trs130 N-terminal" evidence="6">
    <location>
        <begin position="105"/>
        <end position="235"/>
    </location>
</feature>
<feature type="domain" description="DUF7077" evidence="7">
    <location>
        <begin position="1024"/>
        <end position="1144"/>
    </location>
</feature>
<evidence type="ECO:0000256" key="1">
    <source>
        <dbReference type="ARBA" id="ARBA00004555"/>
    </source>
</evidence>
<feature type="domain" description="TRAPPC10/Trs130 N-terminal" evidence="6">
    <location>
        <begin position="259"/>
        <end position="439"/>
    </location>
</feature>
<dbReference type="InterPro" id="IPR055505">
    <property type="entry name" value="DUF7077"/>
</dbReference>
<dbReference type="PANTHER" id="PTHR13251">
    <property type="entry name" value="EPILEPSY HOLOPROSENCEPHALY CANDIDATE 1/TMEM1"/>
    <property type="match status" value="1"/>
</dbReference>
<dbReference type="Pfam" id="PF24965">
    <property type="entry name" value="TRS130_4HB"/>
    <property type="match status" value="1"/>
</dbReference>
<dbReference type="InterPro" id="IPR045126">
    <property type="entry name" value="TRAPPC10/Trs130"/>
</dbReference>
<keyword evidence="2" id="KW-0813">Transport</keyword>
<dbReference type="EMBL" id="MU004195">
    <property type="protein sequence ID" value="KAF2491824.1"/>
    <property type="molecule type" value="Genomic_DNA"/>
</dbReference>
<accession>A0A6A6QIE9</accession>
<name>A0A6A6QIE9_9PEZI</name>
<dbReference type="Pfam" id="PF23036">
    <property type="entry name" value="TRAPPC10_1st"/>
    <property type="match status" value="2"/>
</dbReference>
<dbReference type="OrthoDB" id="10256906at2759"/>
<evidence type="ECO:0000313" key="8">
    <source>
        <dbReference type="EMBL" id="KAF2491824.1"/>
    </source>
</evidence>
<organism evidence="8 9">
    <name type="scientific">Lophium mytilinum</name>
    <dbReference type="NCBI Taxonomy" id="390894"/>
    <lineage>
        <taxon>Eukaryota</taxon>
        <taxon>Fungi</taxon>
        <taxon>Dikarya</taxon>
        <taxon>Ascomycota</taxon>
        <taxon>Pezizomycotina</taxon>
        <taxon>Dothideomycetes</taxon>
        <taxon>Pleosporomycetidae</taxon>
        <taxon>Mytilinidiales</taxon>
        <taxon>Mytilinidiaceae</taxon>
        <taxon>Lophium</taxon>
    </lineage>
</organism>
<keyword evidence="3" id="KW-0333">Golgi apparatus</keyword>
<evidence type="ECO:0008006" key="10">
    <source>
        <dbReference type="Google" id="ProtNLM"/>
    </source>
</evidence>
<evidence type="ECO:0000313" key="9">
    <source>
        <dbReference type="Proteomes" id="UP000799750"/>
    </source>
</evidence>
<dbReference type="GO" id="GO:1990071">
    <property type="term" value="C:TRAPPII protein complex"/>
    <property type="evidence" value="ECO:0007669"/>
    <property type="project" value="InterPro"/>
</dbReference>
<gene>
    <name evidence="8" type="ORF">BU16DRAFT_565520</name>
</gene>
<proteinExistence type="predicted"/>
<dbReference type="GO" id="GO:0006891">
    <property type="term" value="P:intra-Golgi vesicle-mediated transport"/>
    <property type="evidence" value="ECO:0007669"/>
    <property type="project" value="TreeGrafter"/>
</dbReference>
<reference evidence="8" key="1">
    <citation type="journal article" date="2020" name="Stud. Mycol.">
        <title>101 Dothideomycetes genomes: a test case for predicting lifestyles and emergence of pathogens.</title>
        <authorList>
            <person name="Haridas S."/>
            <person name="Albert R."/>
            <person name="Binder M."/>
            <person name="Bloem J."/>
            <person name="Labutti K."/>
            <person name="Salamov A."/>
            <person name="Andreopoulos B."/>
            <person name="Baker S."/>
            <person name="Barry K."/>
            <person name="Bills G."/>
            <person name="Bluhm B."/>
            <person name="Cannon C."/>
            <person name="Castanera R."/>
            <person name="Culley D."/>
            <person name="Daum C."/>
            <person name="Ezra D."/>
            <person name="Gonzalez J."/>
            <person name="Henrissat B."/>
            <person name="Kuo A."/>
            <person name="Liang C."/>
            <person name="Lipzen A."/>
            <person name="Lutzoni F."/>
            <person name="Magnuson J."/>
            <person name="Mondo S."/>
            <person name="Nolan M."/>
            <person name="Ohm R."/>
            <person name="Pangilinan J."/>
            <person name="Park H.-J."/>
            <person name="Ramirez L."/>
            <person name="Alfaro M."/>
            <person name="Sun H."/>
            <person name="Tritt A."/>
            <person name="Yoshinaga Y."/>
            <person name="Zwiers L.-H."/>
            <person name="Turgeon B."/>
            <person name="Goodwin S."/>
            <person name="Spatafora J."/>
            <person name="Crous P."/>
            <person name="Grigoriev I."/>
        </authorList>
    </citation>
    <scope>NUCLEOTIDE SEQUENCE</scope>
    <source>
        <strain evidence="8">CBS 269.34</strain>
    </source>
</reference>
<protein>
    <recommendedName>
        <fullName evidence="10">TMEM1 family protein-like protein</fullName>
    </recommendedName>
</protein>
<feature type="region of interest" description="Disordered" evidence="4">
    <location>
        <begin position="59"/>
        <end position="111"/>
    </location>
</feature>
<evidence type="ECO:0000259" key="6">
    <source>
        <dbReference type="Pfam" id="PF23036"/>
    </source>
</evidence>
<feature type="region of interest" description="Disordered" evidence="4">
    <location>
        <begin position="581"/>
        <end position="607"/>
    </location>
</feature>